<keyword evidence="5" id="KW-0711">Selenium</keyword>
<evidence type="ECO:0000256" key="3">
    <source>
        <dbReference type="ARBA" id="ARBA00022777"/>
    </source>
</evidence>
<dbReference type="Gene3D" id="3.30.1330.10">
    <property type="entry name" value="PurM-like, N-terminal domain"/>
    <property type="match status" value="1"/>
</dbReference>
<dbReference type="RefSeq" id="WP_259550334.1">
    <property type="nucleotide sequence ID" value="NZ_BAABHW010000002.1"/>
</dbReference>
<dbReference type="SUPFAM" id="SSF56042">
    <property type="entry name" value="PurM C-terminal domain-like"/>
    <property type="match status" value="1"/>
</dbReference>
<dbReference type="InterPro" id="IPR036921">
    <property type="entry name" value="PurM-like_N_sf"/>
</dbReference>
<evidence type="ECO:0000256" key="2">
    <source>
        <dbReference type="ARBA" id="ARBA00022741"/>
    </source>
</evidence>
<feature type="domain" description="PurM-like N-terminal" evidence="6">
    <location>
        <begin position="430"/>
        <end position="538"/>
    </location>
</feature>
<dbReference type="PANTHER" id="PTHR10256:SF0">
    <property type="entry name" value="INACTIVE SELENIDE, WATER DIKINASE-LIKE PROTEIN-RELATED"/>
    <property type="match status" value="1"/>
</dbReference>
<comment type="caution">
    <text evidence="9">The sequence shown here is derived from an EMBL/GenBank/DDBJ whole genome shotgun (WGS) entry which is preliminary data.</text>
</comment>
<dbReference type="InterPro" id="IPR036188">
    <property type="entry name" value="FAD/NAD-bd_sf"/>
</dbReference>
<dbReference type="Pfam" id="PF07992">
    <property type="entry name" value="Pyr_redox_2"/>
    <property type="match status" value="1"/>
</dbReference>
<dbReference type="InterPro" id="IPR036676">
    <property type="entry name" value="PurM-like_C_sf"/>
</dbReference>
<name>A0ABP9LBD2_9RHOB</name>
<feature type="domain" description="FAD/NAD(P)-binding" evidence="8">
    <location>
        <begin position="12"/>
        <end position="301"/>
    </location>
</feature>
<dbReference type="InterPro" id="IPR017584">
    <property type="entry name" value="Pyridine_nucleo_diS_OxRdtase_N"/>
</dbReference>
<feature type="domain" description="PurM-like C-terminal" evidence="7">
    <location>
        <begin position="550"/>
        <end position="721"/>
    </location>
</feature>
<protein>
    <recommendedName>
        <fullName evidence="11">Selenide, water dikinase</fullName>
    </recommendedName>
</protein>
<dbReference type="NCBIfam" id="TIGR03169">
    <property type="entry name" value="Nterm_to_SelD"/>
    <property type="match status" value="1"/>
</dbReference>
<keyword evidence="2" id="KW-0547">Nucleotide-binding</keyword>
<evidence type="ECO:0000256" key="1">
    <source>
        <dbReference type="ARBA" id="ARBA00022679"/>
    </source>
</evidence>
<dbReference type="Gene3D" id="3.90.650.10">
    <property type="entry name" value="PurM-like C-terminal domain"/>
    <property type="match status" value="1"/>
</dbReference>
<evidence type="ECO:0000313" key="10">
    <source>
        <dbReference type="Proteomes" id="UP001499910"/>
    </source>
</evidence>
<keyword evidence="3" id="KW-0418">Kinase</keyword>
<dbReference type="InterPro" id="IPR004536">
    <property type="entry name" value="SPS/SelD"/>
</dbReference>
<dbReference type="NCBIfam" id="TIGR00476">
    <property type="entry name" value="selD"/>
    <property type="match status" value="1"/>
</dbReference>
<dbReference type="CDD" id="cd02195">
    <property type="entry name" value="SelD"/>
    <property type="match status" value="1"/>
</dbReference>
<evidence type="ECO:0000256" key="4">
    <source>
        <dbReference type="ARBA" id="ARBA00022840"/>
    </source>
</evidence>
<sequence>METGPVPLVKDLLFVGGGHSHALALRKWGMNPVPGVRVTVVNPGPTAPYSGMLPGHIAGHYDRDALEIDLVRLARFAGARLICDRAIALDASAKTVTLAGGRVLRYDICSLDIGITSEMPSLPGFAEHGVAAKPLARFADRWAEVCAGTGPIRIAVIGGGVAGCEVAMACAHRMKTLGRAAEICVIDRGTILNSVVPAARQHLLKALRDWGITRHEGVAPAEVTASDIRLEDGRRIPSDLTLGTAAALPQAWVAETGLEVKDGFLVVDKYLRSVSDPTIYAAGDCAHFAPDPRPKAGVYAVRAAPILAHNLRADLIGAQRRAFKPQGDFLKLISMGDQRAVAEKAGFAVAGGALWHWKNSIDQKFMEKFRQLPRMESPRPLANAAKGVAAEISGPAPCGGCGAKLGAGALSNVLSGLPSANRKDVERVPGDDAAVLVMGKTRQVISTDHLRAFALDPALVARVAAIHALGDVWAMGAVPQSALANVILPRMATHMQGAWLDEVMAAAADVFAAEGAEVVGGHSSMGSELTVGFTVTGLLDGPAVTLTGAQAGDALILTKPLGTGVILAAEMQAKAPGDQVMAAWAAMARPQGDAAALLAPLAHAMTDVTGFGLAGHLSNICMASGVGARVDVSAIPLLDGAEALADRGIRSTLYPQNRAALQWTVTAPESPRADLCFDPQTAGGLLAALPEADATKVLPKIRALGHDAAIIGVVTEGAGITLA</sequence>
<dbReference type="Pfam" id="PF00586">
    <property type="entry name" value="AIRS"/>
    <property type="match status" value="1"/>
</dbReference>
<keyword evidence="1" id="KW-0808">Transferase</keyword>
<dbReference type="PANTHER" id="PTHR10256">
    <property type="entry name" value="SELENIDE, WATER DIKINASE"/>
    <property type="match status" value="1"/>
</dbReference>
<keyword evidence="4" id="KW-0067">ATP-binding</keyword>
<dbReference type="Pfam" id="PF02769">
    <property type="entry name" value="AIRS_C"/>
    <property type="match status" value="1"/>
</dbReference>
<evidence type="ECO:0000256" key="5">
    <source>
        <dbReference type="ARBA" id="ARBA00023266"/>
    </source>
</evidence>
<dbReference type="InterPro" id="IPR016188">
    <property type="entry name" value="PurM-like_N"/>
</dbReference>
<dbReference type="SUPFAM" id="SSF51905">
    <property type="entry name" value="FAD/NAD(P)-binding domain"/>
    <property type="match status" value="2"/>
</dbReference>
<evidence type="ECO:0000259" key="6">
    <source>
        <dbReference type="Pfam" id="PF00586"/>
    </source>
</evidence>
<evidence type="ECO:0000313" key="9">
    <source>
        <dbReference type="EMBL" id="GAA5072780.1"/>
    </source>
</evidence>
<evidence type="ECO:0000259" key="8">
    <source>
        <dbReference type="Pfam" id="PF07992"/>
    </source>
</evidence>
<accession>A0ABP9LBD2</accession>
<proteinExistence type="predicted"/>
<organism evidence="9 10">
    <name type="scientific">[Roseibacterium] beibuensis</name>
    <dbReference type="NCBI Taxonomy" id="1193142"/>
    <lineage>
        <taxon>Bacteria</taxon>
        <taxon>Pseudomonadati</taxon>
        <taxon>Pseudomonadota</taxon>
        <taxon>Alphaproteobacteria</taxon>
        <taxon>Rhodobacterales</taxon>
        <taxon>Roseobacteraceae</taxon>
        <taxon>Roseicyclus</taxon>
    </lineage>
</organism>
<evidence type="ECO:0000259" key="7">
    <source>
        <dbReference type="Pfam" id="PF02769"/>
    </source>
</evidence>
<dbReference type="SUPFAM" id="SSF55326">
    <property type="entry name" value="PurM N-terminal domain-like"/>
    <property type="match status" value="1"/>
</dbReference>
<reference evidence="10" key="1">
    <citation type="journal article" date="2019" name="Int. J. Syst. Evol. Microbiol.">
        <title>The Global Catalogue of Microorganisms (GCM) 10K type strain sequencing project: providing services to taxonomists for standard genome sequencing and annotation.</title>
        <authorList>
            <consortium name="The Broad Institute Genomics Platform"/>
            <consortium name="The Broad Institute Genome Sequencing Center for Infectious Disease"/>
            <person name="Wu L."/>
            <person name="Ma J."/>
        </authorList>
    </citation>
    <scope>NUCLEOTIDE SEQUENCE [LARGE SCALE GENOMIC DNA]</scope>
    <source>
        <strain evidence="10">JCM 18015</strain>
    </source>
</reference>
<gene>
    <name evidence="9" type="ORF">GCM10023209_17900</name>
</gene>
<dbReference type="InterPro" id="IPR010918">
    <property type="entry name" value="PurM-like_C_dom"/>
</dbReference>
<dbReference type="Gene3D" id="3.50.50.100">
    <property type="match status" value="1"/>
</dbReference>
<dbReference type="InterPro" id="IPR023753">
    <property type="entry name" value="FAD/NAD-binding_dom"/>
</dbReference>
<dbReference type="EMBL" id="BAABHW010000002">
    <property type="protein sequence ID" value="GAA5072780.1"/>
    <property type="molecule type" value="Genomic_DNA"/>
</dbReference>
<evidence type="ECO:0008006" key="11">
    <source>
        <dbReference type="Google" id="ProtNLM"/>
    </source>
</evidence>
<keyword evidence="10" id="KW-1185">Reference proteome</keyword>
<dbReference type="Proteomes" id="UP001499910">
    <property type="component" value="Unassembled WGS sequence"/>
</dbReference>